<evidence type="ECO:0000256" key="1">
    <source>
        <dbReference type="SAM" id="Phobius"/>
    </source>
</evidence>
<dbReference type="AlphaFoldDB" id="A0A4Y4D3U1"/>
<keyword evidence="1" id="KW-0812">Transmembrane</keyword>
<dbReference type="Proteomes" id="UP000315730">
    <property type="component" value="Unassembled WGS sequence"/>
</dbReference>
<evidence type="ECO:0000313" key="3">
    <source>
        <dbReference type="Proteomes" id="UP000315730"/>
    </source>
</evidence>
<dbReference type="STRING" id="1272.GCA_900014985_01022"/>
<keyword evidence="1" id="KW-0472">Membrane</keyword>
<dbReference type="OrthoDB" id="4881923at2"/>
<feature type="transmembrane region" description="Helical" evidence="1">
    <location>
        <begin position="24"/>
        <end position="46"/>
    </location>
</feature>
<keyword evidence="3" id="KW-1185">Reference proteome</keyword>
<reference evidence="2 3" key="1">
    <citation type="submission" date="2019-06" db="EMBL/GenBank/DDBJ databases">
        <title>Whole genome shotgun sequence of Kocuria varians NBRC 15358.</title>
        <authorList>
            <person name="Hosoyama A."/>
            <person name="Uohara A."/>
            <person name="Ohji S."/>
            <person name="Ichikawa N."/>
        </authorList>
    </citation>
    <scope>NUCLEOTIDE SEQUENCE [LARGE SCALE GENOMIC DNA]</scope>
    <source>
        <strain evidence="2 3">NBRC 15358</strain>
    </source>
</reference>
<proteinExistence type="predicted"/>
<comment type="caution">
    <text evidence="2">The sequence shown here is derived from an EMBL/GenBank/DDBJ whole genome shotgun (WGS) entry which is preliminary data.</text>
</comment>
<gene>
    <name evidence="2" type="ORF">KVA01_19960</name>
</gene>
<sequence length="380" mass="41268">MTPPGHDAPASPAIPSWRSLCRPLVLILVAVVLAVSAWTAVANYLVVARDPEAPVDTYLSRLEGGSSRQVLAPLLVGGGDDLAQLLPNSVYRGAANRPVGHEFVGTEVRGEHAEVTVDIHLGDGSTVRRSYGVDQVTAWGPFNDTWRLHRRDETTVEVRFPGPLDALAVNGEKVRPDAESTSAPDASRPQARAWRFEALPGRYDIALPDDSYLLATKHAAADISMRDARPAVTEELSVTASPRLWEEAEREVQQRLAACESVLRFDLSACPVPRELARAASSAQTERTPSPGSGELPAGVSAVRWEVTSRPTLLLEQDDDDPLTFHAAHFRATEATVTWLEHGRQKKGTVRFGIDVTARTTGEQLSTEVRLRSMLTGAEK</sequence>
<protein>
    <submittedName>
        <fullName evidence="2">Uncharacterized protein</fullName>
    </submittedName>
</protein>
<dbReference type="RefSeq" id="WP_141270045.1">
    <property type="nucleotide sequence ID" value="NZ_BJNW01000018.1"/>
</dbReference>
<organism evidence="2 3">
    <name type="scientific">Kocuria varians</name>
    <name type="common">Micrococcus varians</name>
    <dbReference type="NCBI Taxonomy" id="1272"/>
    <lineage>
        <taxon>Bacteria</taxon>
        <taxon>Bacillati</taxon>
        <taxon>Actinomycetota</taxon>
        <taxon>Actinomycetes</taxon>
        <taxon>Micrococcales</taxon>
        <taxon>Micrococcaceae</taxon>
        <taxon>Kocuria</taxon>
    </lineage>
</organism>
<name>A0A4Y4D3U1_KOCVA</name>
<dbReference type="EMBL" id="BJNW01000018">
    <property type="protein sequence ID" value="GEC99841.1"/>
    <property type="molecule type" value="Genomic_DNA"/>
</dbReference>
<evidence type="ECO:0000313" key="2">
    <source>
        <dbReference type="EMBL" id="GEC99841.1"/>
    </source>
</evidence>
<accession>A0A4Y4D3U1</accession>
<keyword evidence="1" id="KW-1133">Transmembrane helix</keyword>